<dbReference type="AlphaFoldDB" id="A0A7L2UYN7"/>
<dbReference type="GO" id="GO:0003712">
    <property type="term" value="F:transcription coregulator activity"/>
    <property type="evidence" value="ECO:0007669"/>
    <property type="project" value="TreeGrafter"/>
</dbReference>
<dbReference type="GO" id="GO:0070988">
    <property type="term" value="P:demethylation"/>
    <property type="evidence" value="ECO:0007669"/>
    <property type="project" value="UniProtKB-UniRule"/>
</dbReference>
<dbReference type="Proteomes" id="UP000528411">
    <property type="component" value="Unassembled WGS sequence"/>
</dbReference>
<dbReference type="OrthoDB" id="1667110at2759"/>
<dbReference type="GO" id="GO:0000118">
    <property type="term" value="C:histone deacetylase complex"/>
    <property type="evidence" value="ECO:0007669"/>
    <property type="project" value="UniProtKB-UniRule"/>
</dbReference>
<keyword evidence="7" id="KW-1185">Reference proteome</keyword>
<feature type="non-terminal residue" evidence="6">
    <location>
        <position position="1"/>
    </location>
</feature>
<dbReference type="GO" id="GO:0032259">
    <property type="term" value="P:methylation"/>
    <property type="evidence" value="ECO:0007669"/>
    <property type="project" value="UniProtKB-KW"/>
</dbReference>
<comment type="similarity">
    <text evidence="4">Belongs to the JHDM2 histone demethylase family.</text>
</comment>
<feature type="domain" description="JmjC" evidence="5">
    <location>
        <begin position="1"/>
        <end position="60"/>
    </location>
</feature>
<comment type="function">
    <text evidence="4">Histone demethylase that specifically demethylates 'Lys-9' of histone H3, thereby playing a central role in histone code.</text>
</comment>
<keyword evidence="3 4" id="KW-0539">Nucleus</keyword>
<comment type="domain">
    <text evidence="4">The JmjC domain and the C6-type zinc-finger are required for the demethylation activity.</text>
</comment>
<feature type="non-terminal residue" evidence="6">
    <location>
        <position position="74"/>
    </location>
</feature>
<dbReference type="GO" id="GO:0031490">
    <property type="term" value="F:chromatin DNA binding"/>
    <property type="evidence" value="ECO:0007669"/>
    <property type="project" value="TreeGrafter"/>
</dbReference>
<proteinExistence type="inferred from homology"/>
<dbReference type="GO" id="GO:0008168">
    <property type="term" value="F:methyltransferase activity"/>
    <property type="evidence" value="ECO:0007669"/>
    <property type="project" value="UniProtKB-KW"/>
</dbReference>
<name>A0A7L2UYN7_BALRX</name>
<dbReference type="GO" id="GO:0046872">
    <property type="term" value="F:metal ion binding"/>
    <property type="evidence" value="ECO:0007669"/>
    <property type="project" value="UniProtKB-UniRule"/>
</dbReference>
<organism evidence="6 7">
    <name type="scientific">Balaeniceps rex</name>
    <name type="common">Shoebill</name>
    <dbReference type="NCBI Taxonomy" id="33584"/>
    <lineage>
        <taxon>Eukaryota</taxon>
        <taxon>Metazoa</taxon>
        <taxon>Chordata</taxon>
        <taxon>Craniata</taxon>
        <taxon>Vertebrata</taxon>
        <taxon>Euteleostomi</taxon>
        <taxon>Archelosauria</taxon>
        <taxon>Archosauria</taxon>
        <taxon>Dinosauria</taxon>
        <taxon>Saurischia</taxon>
        <taxon>Theropoda</taxon>
        <taxon>Coelurosauria</taxon>
        <taxon>Aves</taxon>
        <taxon>Neognathae</taxon>
        <taxon>Neoaves</taxon>
        <taxon>Aequornithes</taxon>
        <taxon>Pelecaniformes</taxon>
        <taxon>Balaenicipitidae</taxon>
        <taxon>Balaeniceps</taxon>
    </lineage>
</organism>
<dbReference type="GO" id="GO:0006357">
    <property type="term" value="P:regulation of transcription by RNA polymerase II"/>
    <property type="evidence" value="ECO:0007669"/>
    <property type="project" value="TreeGrafter"/>
</dbReference>
<evidence type="ECO:0000313" key="7">
    <source>
        <dbReference type="Proteomes" id="UP000528411"/>
    </source>
</evidence>
<evidence type="ECO:0000256" key="2">
    <source>
        <dbReference type="ARBA" id="ARBA00022723"/>
    </source>
</evidence>
<dbReference type="EMBL" id="VYZW01121049">
    <property type="protein sequence ID" value="NXS51062.1"/>
    <property type="molecule type" value="Genomic_DNA"/>
</dbReference>
<comment type="cofactor">
    <cofactor evidence="4">
        <name>Fe(2+)</name>
        <dbReference type="ChEBI" id="CHEBI:29033"/>
    </cofactor>
    <text evidence="4">Binds 1 Fe(2+) ion per subunit.</text>
</comment>
<dbReference type="Pfam" id="PF02373">
    <property type="entry name" value="JmjC"/>
    <property type="match status" value="1"/>
</dbReference>
<gene>
    <name evidence="6" type="primary">Hr</name>
    <name evidence="6" type="ORF">BALREX_R13288</name>
</gene>
<dbReference type="GO" id="GO:0140683">
    <property type="term" value="F:histone H3K9me/H3K9me2 demethylase activity"/>
    <property type="evidence" value="ECO:0007669"/>
    <property type="project" value="UniProtKB-EC"/>
</dbReference>
<comment type="caution">
    <text evidence="6">The sequence shown here is derived from an EMBL/GenBank/DDBJ whole genome shotgun (WGS) entry which is preliminary data.</text>
</comment>
<dbReference type="InterPro" id="IPR045109">
    <property type="entry name" value="LSDs-like"/>
</dbReference>
<dbReference type="Gene3D" id="2.60.120.650">
    <property type="entry name" value="Cupin"/>
    <property type="match status" value="1"/>
</dbReference>
<dbReference type="PANTHER" id="PTHR12549">
    <property type="entry name" value="JMJC DOMAIN-CONTAINING HISTONE DEMETHYLATION PROTEIN"/>
    <property type="match status" value="1"/>
</dbReference>
<keyword evidence="4" id="KW-0408">Iron</keyword>
<evidence type="ECO:0000313" key="6">
    <source>
        <dbReference type="EMBL" id="NXS51062.1"/>
    </source>
</evidence>
<dbReference type="EC" id="1.14.11.65" evidence="4"/>
<sequence>LREECGVSGWTLLQCLGDAVLVPAGAPHQVQTLTGTISVEQRFLSPENAARLRDHSTHPPGAARQLCAQVGGWV</sequence>
<dbReference type="InterPro" id="IPR003347">
    <property type="entry name" value="JmjC_dom"/>
</dbReference>
<dbReference type="PANTHER" id="PTHR12549:SF4">
    <property type="entry name" value="LYSINE-SPECIFIC DEMETHYLASE HAIRLESS"/>
    <property type="match status" value="1"/>
</dbReference>
<dbReference type="SUPFAM" id="SSF51197">
    <property type="entry name" value="Clavaminate synthase-like"/>
    <property type="match status" value="1"/>
</dbReference>
<evidence type="ECO:0000256" key="3">
    <source>
        <dbReference type="ARBA" id="ARBA00023242"/>
    </source>
</evidence>
<comment type="domain">
    <text evidence="4">Leu-Xaa-Xaa-Leu-Leu (LXXLL) motifs are known to mediate the association with nuclear receptors.</text>
</comment>
<accession>A0A7L2UYN7</accession>
<comment type="catalytic activity">
    <reaction evidence="4">
        <text>N(6),N(6)-dimethyl-L-lysyl(9)-[histone H3] + 2 2-oxoglutarate + 2 O2 = L-lysyl(9)-[histone H3] + 2 formaldehyde + 2 succinate + 2 CO2</text>
        <dbReference type="Rhea" id="RHEA:60188"/>
        <dbReference type="Rhea" id="RHEA-COMP:15541"/>
        <dbReference type="Rhea" id="RHEA-COMP:15546"/>
        <dbReference type="ChEBI" id="CHEBI:15379"/>
        <dbReference type="ChEBI" id="CHEBI:16526"/>
        <dbReference type="ChEBI" id="CHEBI:16810"/>
        <dbReference type="ChEBI" id="CHEBI:16842"/>
        <dbReference type="ChEBI" id="CHEBI:29969"/>
        <dbReference type="ChEBI" id="CHEBI:30031"/>
        <dbReference type="ChEBI" id="CHEBI:61976"/>
        <dbReference type="EC" id="1.14.11.65"/>
    </reaction>
</comment>
<dbReference type="GO" id="GO:0000785">
    <property type="term" value="C:chromatin"/>
    <property type="evidence" value="ECO:0007669"/>
    <property type="project" value="TreeGrafter"/>
</dbReference>
<evidence type="ECO:0000259" key="5">
    <source>
        <dbReference type="PROSITE" id="PS51184"/>
    </source>
</evidence>
<comment type="subcellular location">
    <subcellularLocation>
        <location evidence="1 4">Nucleus</location>
    </subcellularLocation>
</comment>
<protein>
    <recommendedName>
        <fullName evidence="4">Lysine-specific demethylase</fullName>
        <ecNumber evidence="4">1.14.11.65</ecNumber>
    </recommendedName>
</protein>
<keyword evidence="6" id="KW-0489">Methyltransferase</keyword>
<keyword evidence="6" id="KW-0808">Transferase</keyword>
<reference evidence="6 7" key="1">
    <citation type="submission" date="2019-09" db="EMBL/GenBank/DDBJ databases">
        <title>Bird 10,000 Genomes (B10K) Project - Family phase.</title>
        <authorList>
            <person name="Zhang G."/>
        </authorList>
    </citation>
    <scope>NUCLEOTIDE SEQUENCE [LARGE SCALE GENOMIC DNA]</scope>
    <source>
        <strain evidence="6">B10K-DU-012-56</strain>
    </source>
</reference>
<keyword evidence="2 4" id="KW-0479">Metal-binding</keyword>
<evidence type="ECO:0000256" key="1">
    <source>
        <dbReference type="ARBA" id="ARBA00004123"/>
    </source>
</evidence>
<evidence type="ECO:0000256" key="4">
    <source>
        <dbReference type="RuleBase" id="RU369087"/>
    </source>
</evidence>
<dbReference type="PROSITE" id="PS51184">
    <property type="entry name" value="JMJC"/>
    <property type="match status" value="1"/>
</dbReference>